<dbReference type="InParanoid" id="A0A1Y2PBJ3"/>
<dbReference type="Gene3D" id="1.25.40.10">
    <property type="entry name" value="Tetratricopeptide repeat domain"/>
    <property type="match status" value="1"/>
</dbReference>
<dbReference type="GO" id="GO:0016887">
    <property type="term" value="F:ATP hydrolysis activity"/>
    <property type="evidence" value="ECO:0007669"/>
    <property type="project" value="InterPro"/>
</dbReference>
<dbReference type="PROSITE" id="PS00674">
    <property type="entry name" value="AAA"/>
    <property type="match status" value="1"/>
</dbReference>
<dbReference type="SMART" id="SM00382">
    <property type="entry name" value="AAA"/>
    <property type="match status" value="1"/>
</dbReference>
<dbReference type="PANTHER" id="PTHR23077">
    <property type="entry name" value="AAA-FAMILY ATPASE"/>
    <property type="match status" value="1"/>
</dbReference>
<evidence type="ECO:0000256" key="5">
    <source>
        <dbReference type="RuleBase" id="RU003651"/>
    </source>
</evidence>
<keyword evidence="7" id="KW-0132">Cell division</keyword>
<keyword evidence="8" id="KW-1185">Reference proteome</keyword>
<dbReference type="InterPro" id="IPR011990">
    <property type="entry name" value="TPR-like_helical_dom_sf"/>
</dbReference>
<dbReference type="InterPro" id="IPR003960">
    <property type="entry name" value="ATPase_AAA_CS"/>
</dbReference>
<organism evidence="7 8">
    <name type="scientific">Tenacibaculum holothuriorum</name>
    <dbReference type="NCBI Taxonomy" id="1635173"/>
    <lineage>
        <taxon>Bacteria</taxon>
        <taxon>Pseudomonadati</taxon>
        <taxon>Bacteroidota</taxon>
        <taxon>Flavobacteriia</taxon>
        <taxon>Flavobacteriales</taxon>
        <taxon>Flavobacteriaceae</taxon>
        <taxon>Tenacibaculum</taxon>
    </lineage>
</organism>
<dbReference type="AlphaFoldDB" id="A0A1Y2PBJ3"/>
<dbReference type="PROSITE" id="PS50005">
    <property type="entry name" value="TPR"/>
    <property type="match status" value="1"/>
</dbReference>
<dbReference type="InterPro" id="IPR050168">
    <property type="entry name" value="AAA_ATPase_domain"/>
</dbReference>
<keyword evidence="2 5" id="KW-0067">ATP-binding</keyword>
<feature type="domain" description="AAA+ ATPase" evidence="6">
    <location>
        <begin position="191"/>
        <end position="328"/>
    </location>
</feature>
<dbReference type="FunFam" id="3.40.50.300:FF:001025">
    <property type="entry name" value="ATPase family, AAA domain-containing 2B"/>
    <property type="match status" value="1"/>
</dbReference>
<dbReference type="STRING" id="1635173.WH52_09310"/>
<evidence type="ECO:0000256" key="2">
    <source>
        <dbReference type="ARBA" id="ARBA00022840"/>
    </source>
</evidence>
<evidence type="ECO:0000313" key="8">
    <source>
        <dbReference type="Proteomes" id="UP000194221"/>
    </source>
</evidence>
<comment type="caution">
    <text evidence="7">The sequence shown here is derived from an EMBL/GenBank/DDBJ whole genome shotgun (WGS) entry which is preliminary data.</text>
</comment>
<dbReference type="Gene3D" id="3.40.50.300">
    <property type="entry name" value="P-loop containing nucleotide triphosphate hydrolases"/>
    <property type="match status" value="1"/>
</dbReference>
<accession>A0A1Y2PBJ3</accession>
<dbReference type="SMART" id="SM00028">
    <property type="entry name" value="TPR"/>
    <property type="match status" value="3"/>
</dbReference>
<evidence type="ECO:0000256" key="4">
    <source>
        <dbReference type="PROSITE-ProRule" id="PRU00339"/>
    </source>
</evidence>
<dbReference type="OrthoDB" id="9809379at2"/>
<dbReference type="InterPro" id="IPR019734">
    <property type="entry name" value="TPR_rpt"/>
</dbReference>
<protein>
    <submittedName>
        <fullName evidence="7">Cell division protein</fullName>
    </submittedName>
</protein>
<gene>
    <name evidence="7" type="ORF">WH52_09310</name>
</gene>
<dbReference type="SUPFAM" id="SSF52540">
    <property type="entry name" value="P-loop containing nucleoside triphosphate hydrolases"/>
    <property type="match status" value="1"/>
</dbReference>
<feature type="repeat" description="TPR" evidence="4">
    <location>
        <begin position="54"/>
        <end position="87"/>
    </location>
</feature>
<keyword evidence="4" id="KW-0802">TPR repeat</keyword>
<keyword evidence="7" id="KW-0131">Cell cycle</keyword>
<dbReference type="Pfam" id="PF00004">
    <property type="entry name" value="AAA"/>
    <property type="match status" value="1"/>
</dbReference>
<dbReference type="Gene3D" id="1.10.8.60">
    <property type="match status" value="1"/>
</dbReference>
<keyword evidence="1 5" id="KW-0547">Nucleotide-binding</keyword>
<dbReference type="EMBL" id="LAPZ01000007">
    <property type="protein sequence ID" value="OSY87844.1"/>
    <property type="molecule type" value="Genomic_DNA"/>
</dbReference>
<dbReference type="RefSeq" id="WP_086030905.1">
    <property type="nucleotide sequence ID" value="NZ_LAPZ01000007.1"/>
</dbReference>
<dbReference type="Proteomes" id="UP000194221">
    <property type="component" value="Unassembled WGS sequence"/>
</dbReference>
<comment type="similarity">
    <text evidence="5">Belongs to the AAA ATPase family.</text>
</comment>
<dbReference type="PANTHER" id="PTHR23077:SF171">
    <property type="entry name" value="NUCLEAR VALOSIN-CONTAINING PROTEIN-LIKE"/>
    <property type="match status" value="1"/>
</dbReference>
<name>A0A1Y2PBJ3_9FLAO</name>
<dbReference type="InterPro" id="IPR003593">
    <property type="entry name" value="AAA+_ATPase"/>
</dbReference>
<dbReference type="SUPFAM" id="SSF48452">
    <property type="entry name" value="TPR-like"/>
    <property type="match status" value="1"/>
</dbReference>
<proteinExistence type="inferred from homology"/>
<reference evidence="7 8" key="1">
    <citation type="submission" date="2015-03" db="EMBL/GenBank/DDBJ databases">
        <title>Genome sequence of Tenacibaculum sp. S2-2, isolated from intestinal microbiota of sea cucumber, Apostichopus japonicas.</title>
        <authorList>
            <person name="Shao Z."/>
            <person name="Wang L."/>
            <person name="Li X."/>
        </authorList>
    </citation>
    <scope>NUCLEOTIDE SEQUENCE [LARGE SCALE GENOMIC DNA]</scope>
    <source>
        <strain evidence="7 8">S2-2</strain>
    </source>
</reference>
<evidence type="ECO:0000256" key="3">
    <source>
        <dbReference type="ARBA" id="ARBA00023054"/>
    </source>
</evidence>
<dbReference type="Pfam" id="PF13181">
    <property type="entry name" value="TPR_8"/>
    <property type="match status" value="2"/>
</dbReference>
<evidence type="ECO:0000256" key="1">
    <source>
        <dbReference type="ARBA" id="ARBA00022741"/>
    </source>
</evidence>
<keyword evidence="3" id="KW-0175">Coiled coil</keyword>
<dbReference type="InterPro" id="IPR003959">
    <property type="entry name" value="ATPase_AAA_core"/>
</dbReference>
<dbReference type="GO" id="GO:0005524">
    <property type="term" value="F:ATP binding"/>
    <property type="evidence" value="ECO:0007669"/>
    <property type="project" value="UniProtKB-KW"/>
</dbReference>
<sequence>MYNELIKDLIEALKLSPNNIPLRLRLGKCYEAIFDLENAEEQYLEVLRIDDKNESAQENLANVYYSLGKYDASLILIEELLKNTPSNLNIKLLELQCKVLIKLNEITTAQEVYKSIIAIRPDYINEDFDNVLKTKSITIDHEVNIIDSLLKKSKINFEDIGGMEKIKNEISLKIIQPLLHPELYKAYGKKIGGGILLYGPPGCGKTHIAKATAGEINANFISVSINDILDMWTGNSEKNLHEIFETARKNTPCVIFIDEIDALGANRNDMVKNSGRTLINQFLSELDGINSNNEGILILGATNTPWHLDPAFRRPGRFDRIIFVTPPDDNARKEIFEISLKGKPLENLNYKKLAQSSKGLSGADINAVIDIAIEEKLQDSLKTGQLEPLSMKNLLKAIKKHKPSTKEWFNSARNYALYSNDSGLYDDVLHYLNIKK</sequence>
<evidence type="ECO:0000313" key="7">
    <source>
        <dbReference type="EMBL" id="OSY87844.1"/>
    </source>
</evidence>
<evidence type="ECO:0000259" key="6">
    <source>
        <dbReference type="SMART" id="SM00382"/>
    </source>
</evidence>
<dbReference type="InterPro" id="IPR027417">
    <property type="entry name" value="P-loop_NTPase"/>
</dbReference>
<dbReference type="GO" id="GO:0051301">
    <property type="term" value="P:cell division"/>
    <property type="evidence" value="ECO:0007669"/>
    <property type="project" value="UniProtKB-KW"/>
</dbReference>